<feature type="transmembrane region" description="Helical" evidence="1">
    <location>
        <begin position="35"/>
        <end position="53"/>
    </location>
</feature>
<proteinExistence type="predicted"/>
<evidence type="ECO:0000313" key="3">
    <source>
        <dbReference type="Proteomes" id="UP001151760"/>
    </source>
</evidence>
<keyword evidence="1" id="KW-0472">Membrane</keyword>
<keyword evidence="1" id="KW-1133">Transmembrane helix</keyword>
<sequence>MLEGVTFANDQKAFVIFIVCSEIAMNKRFIGKQTAHSFALFAVVTVAILRFQYDALLMLMVDWLTLSNRVVQDALDKANLAEVDLSAIVVTIAPGLSLCVRDRFECLLTLSLQESIVGALGLSLVRAPAVASF</sequence>
<name>A0ABQ5AD49_9ASTR</name>
<reference evidence="2" key="2">
    <citation type="submission" date="2022-01" db="EMBL/GenBank/DDBJ databases">
        <authorList>
            <person name="Yamashiro T."/>
            <person name="Shiraishi A."/>
            <person name="Satake H."/>
            <person name="Nakayama K."/>
        </authorList>
    </citation>
    <scope>NUCLEOTIDE SEQUENCE</scope>
</reference>
<comment type="caution">
    <text evidence="2">The sequence shown here is derived from an EMBL/GenBank/DDBJ whole genome shotgun (WGS) entry which is preliminary data.</text>
</comment>
<reference evidence="2" key="1">
    <citation type="journal article" date="2022" name="Int. J. Mol. Sci.">
        <title>Draft Genome of Tanacetum Coccineum: Genomic Comparison of Closely Related Tanacetum-Family Plants.</title>
        <authorList>
            <person name="Yamashiro T."/>
            <person name="Shiraishi A."/>
            <person name="Nakayama K."/>
            <person name="Satake H."/>
        </authorList>
    </citation>
    <scope>NUCLEOTIDE SEQUENCE</scope>
</reference>
<evidence type="ECO:0000256" key="1">
    <source>
        <dbReference type="SAM" id="Phobius"/>
    </source>
</evidence>
<accession>A0ABQ5AD49</accession>
<evidence type="ECO:0000313" key="2">
    <source>
        <dbReference type="EMBL" id="GJT00266.1"/>
    </source>
</evidence>
<dbReference type="Proteomes" id="UP001151760">
    <property type="component" value="Unassembled WGS sequence"/>
</dbReference>
<gene>
    <name evidence="2" type="ORF">Tco_0821435</name>
</gene>
<organism evidence="2 3">
    <name type="scientific">Tanacetum coccineum</name>
    <dbReference type="NCBI Taxonomy" id="301880"/>
    <lineage>
        <taxon>Eukaryota</taxon>
        <taxon>Viridiplantae</taxon>
        <taxon>Streptophyta</taxon>
        <taxon>Embryophyta</taxon>
        <taxon>Tracheophyta</taxon>
        <taxon>Spermatophyta</taxon>
        <taxon>Magnoliopsida</taxon>
        <taxon>eudicotyledons</taxon>
        <taxon>Gunneridae</taxon>
        <taxon>Pentapetalae</taxon>
        <taxon>asterids</taxon>
        <taxon>campanulids</taxon>
        <taxon>Asterales</taxon>
        <taxon>Asteraceae</taxon>
        <taxon>Asteroideae</taxon>
        <taxon>Anthemideae</taxon>
        <taxon>Anthemidinae</taxon>
        <taxon>Tanacetum</taxon>
    </lineage>
</organism>
<keyword evidence="1" id="KW-0812">Transmembrane</keyword>
<protein>
    <submittedName>
        <fullName evidence="2">Uncharacterized protein</fullName>
    </submittedName>
</protein>
<dbReference type="EMBL" id="BQNB010012182">
    <property type="protein sequence ID" value="GJT00266.1"/>
    <property type="molecule type" value="Genomic_DNA"/>
</dbReference>
<keyword evidence="3" id="KW-1185">Reference proteome</keyword>